<gene>
    <name evidence="2" type="primary">jg5828</name>
    <name evidence="2" type="ORF">PAEG_LOCUS12000</name>
</gene>
<keyword evidence="3" id="KW-1185">Reference proteome</keyword>
<name>A0A8S4RBR7_9NEOP</name>
<comment type="caution">
    <text evidence="2">The sequence shown here is derived from an EMBL/GenBank/DDBJ whole genome shotgun (WGS) entry which is preliminary data.</text>
</comment>
<dbReference type="EMBL" id="CAKXAJ010025028">
    <property type="protein sequence ID" value="CAH2234127.1"/>
    <property type="molecule type" value="Genomic_DNA"/>
</dbReference>
<evidence type="ECO:0000313" key="2">
    <source>
        <dbReference type="EMBL" id="CAH2234127.1"/>
    </source>
</evidence>
<accession>A0A8S4RBR7</accession>
<evidence type="ECO:0000313" key="3">
    <source>
        <dbReference type="Proteomes" id="UP000838756"/>
    </source>
</evidence>
<dbReference type="Proteomes" id="UP000838756">
    <property type="component" value="Unassembled WGS sequence"/>
</dbReference>
<feature type="region of interest" description="Disordered" evidence="1">
    <location>
        <begin position="1"/>
        <end position="22"/>
    </location>
</feature>
<evidence type="ECO:0000256" key="1">
    <source>
        <dbReference type="SAM" id="MobiDB-lite"/>
    </source>
</evidence>
<proteinExistence type="predicted"/>
<dbReference type="AlphaFoldDB" id="A0A8S4RBR7"/>
<reference evidence="2" key="1">
    <citation type="submission" date="2022-03" db="EMBL/GenBank/DDBJ databases">
        <authorList>
            <person name="Lindestad O."/>
        </authorList>
    </citation>
    <scope>NUCLEOTIDE SEQUENCE</scope>
</reference>
<sequence>MDVGVVRRNSDPAPVNAAQDRPTRWTDDFKRVAGNKRPRTVPTKDFVDDNRLMPAFVVRVYCGLLQIPWEPEGEHEYQVSVGFIVHKSLINSIVKVESVSSRVASSTQNYQTVFVVVYTGTGENRSWKGIPDLSGADQKRRFEALRTHPLYIDHVGMQILTVPCGSEKGGSNSS</sequence>
<organism evidence="2 3">
    <name type="scientific">Pararge aegeria aegeria</name>
    <dbReference type="NCBI Taxonomy" id="348720"/>
    <lineage>
        <taxon>Eukaryota</taxon>
        <taxon>Metazoa</taxon>
        <taxon>Ecdysozoa</taxon>
        <taxon>Arthropoda</taxon>
        <taxon>Hexapoda</taxon>
        <taxon>Insecta</taxon>
        <taxon>Pterygota</taxon>
        <taxon>Neoptera</taxon>
        <taxon>Endopterygota</taxon>
        <taxon>Lepidoptera</taxon>
        <taxon>Glossata</taxon>
        <taxon>Ditrysia</taxon>
        <taxon>Papilionoidea</taxon>
        <taxon>Nymphalidae</taxon>
        <taxon>Satyrinae</taxon>
        <taxon>Satyrini</taxon>
        <taxon>Parargina</taxon>
        <taxon>Pararge</taxon>
    </lineage>
</organism>
<protein>
    <submittedName>
        <fullName evidence="2">Jg5828 protein</fullName>
    </submittedName>
</protein>